<evidence type="ECO:0000313" key="3">
    <source>
        <dbReference type="Proteomes" id="UP000188947"/>
    </source>
</evidence>
<evidence type="ECO:0008006" key="4">
    <source>
        <dbReference type="Google" id="ProtNLM"/>
    </source>
</evidence>
<sequence length="148" mass="17878">MFQEYTDTKIIKDMAYISVFLFFSVFVFIWYKYYGEKYAVKEKKDCPLMCGSFIEINQLAKKNSPYFWYCFQQLHPKFRTTLSEIDPTLKIPEFRLCAYICLGYTIYEIAKYTRDTTESVANHYNDVKQRLKLSCHEDLHFWLKNNVL</sequence>
<dbReference type="SUPFAM" id="SSF46894">
    <property type="entry name" value="C-terminal effector domain of the bipartite response regulators"/>
    <property type="match status" value="1"/>
</dbReference>
<dbReference type="RefSeq" id="WP_077564395.1">
    <property type="nucleotide sequence ID" value="NZ_CP016378.1"/>
</dbReference>
<keyword evidence="3" id="KW-1185">Reference proteome</keyword>
<gene>
    <name evidence="2" type="ORF">BMF97_04765</name>
</gene>
<comment type="caution">
    <text evidence="2">The sequence shown here is derived from an EMBL/GenBank/DDBJ whole genome shotgun (WGS) entry which is preliminary data.</text>
</comment>
<feature type="transmembrane region" description="Helical" evidence="1">
    <location>
        <begin position="15"/>
        <end position="34"/>
    </location>
</feature>
<dbReference type="InterPro" id="IPR016032">
    <property type="entry name" value="Sig_transdc_resp-reg_C-effctor"/>
</dbReference>
<reference evidence="2 3" key="1">
    <citation type="submission" date="2016-11" db="EMBL/GenBank/DDBJ databases">
        <title>Genome sequence and comparative genomic analysis of clinical strain Elizabethkingia meningoseptica 61421 PRCM.</title>
        <authorList>
            <person name="Wang M."/>
            <person name="Hu S."/>
            <person name="Cao L."/>
            <person name="Jiang T."/>
            <person name="Zhou Y."/>
            <person name="Ming D."/>
        </authorList>
    </citation>
    <scope>NUCLEOTIDE SEQUENCE [LARGE SCALE GENOMIC DNA]</scope>
    <source>
        <strain evidence="2 3">61421 PRCM</strain>
    </source>
</reference>
<keyword evidence="1" id="KW-1133">Transmembrane helix</keyword>
<evidence type="ECO:0000313" key="2">
    <source>
        <dbReference type="EMBL" id="OOH96593.1"/>
    </source>
</evidence>
<keyword evidence="1" id="KW-0472">Membrane</keyword>
<dbReference type="OrthoDB" id="1017207at2"/>
<proteinExistence type="predicted"/>
<organism evidence="2 3">
    <name type="scientific">Elizabethkingia meningoseptica</name>
    <name type="common">Chryseobacterium meningosepticum</name>
    <dbReference type="NCBI Taxonomy" id="238"/>
    <lineage>
        <taxon>Bacteria</taxon>
        <taxon>Pseudomonadati</taxon>
        <taxon>Bacteroidota</taxon>
        <taxon>Flavobacteriia</taxon>
        <taxon>Flavobacteriales</taxon>
        <taxon>Weeksellaceae</taxon>
        <taxon>Elizabethkingia</taxon>
    </lineage>
</organism>
<dbReference type="STRING" id="238.BBD35_17345"/>
<accession>A0A1T3F7V0</accession>
<dbReference type="GO" id="GO:0003677">
    <property type="term" value="F:DNA binding"/>
    <property type="evidence" value="ECO:0007669"/>
    <property type="project" value="InterPro"/>
</dbReference>
<dbReference type="GO" id="GO:0006355">
    <property type="term" value="P:regulation of DNA-templated transcription"/>
    <property type="evidence" value="ECO:0007669"/>
    <property type="project" value="InterPro"/>
</dbReference>
<evidence type="ECO:0000256" key="1">
    <source>
        <dbReference type="SAM" id="Phobius"/>
    </source>
</evidence>
<dbReference type="AlphaFoldDB" id="A0A1T3F7V0"/>
<protein>
    <recommendedName>
        <fullName evidence="4">HTH luxR-type domain-containing protein</fullName>
    </recommendedName>
</protein>
<dbReference type="EMBL" id="MPOG01000007">
    <property type="protein sequence ID" value="OOH96593.1"/>
    <property type="molecule type" value="Genomic_DNA"/>
</dbReference>
<dbReference type="Proteomes" id="UP000188947">
    <property type="component" value="Unassembled WGS sequence"/>
</dbReference>
<name>A0A1T3F7V0_ELIME</name>
<keyword evidence="1" id="KW-0812">Transmembrane</keyword>